<feature type="region of interest" description="Disordered" evidence="1">
    <location>
        <begin position="9"/>
        <end position="28"/>
    </location>
</feature>
<proteinExistence type="predicted"/>
<evidence type="ECO:0000313" key="3">
    <source>
        <dbReference type="Proteomes" id="UP001326567"/>
    </source>
</evidence>
<accession>A0ABZ0UYI0</accession>
<evidence type="ECO:0000313" key="2">
    <source>
        <dbReference type="EMBL" id="WPZ21678.1"/>
    </source>
</evidence>
<organism evidence="2 3">
    <name type="scientific">Sulfitobacter faviae</name>
    <dbReference type="NCBI Taxonomy" id="1775881"/>
    <lineage>
        <taxon>Bacteria</taxon>
        <taxon>Pseudomonadati</taxon>
        <taxon>Pseudomonadota</taxon>
        <taxon>Alphaproteobacteria</taxon>
        <taxon>Rhodobacterales</taxon>
        <taxon>Roseobacteraceae</taxon>
        <taxon>Sulfitobacter</taxon>
    </lineage>
</organism>
<gene>
    <name evidence="2" type="ORF">T7987_00075</name>
</gene>
<reference evidence="2 3" key="1">
    <citation type="submission" date="2023-11" db="EMBL/GenBank/DDBJ databases">
        <title>From the Deep-Sea to the Surface: Bacterial Genomes Isolated from the Moytirra Hydrothermal Vent Plume.</title>
        <authorList>
            <person name="Major S.R."/>
        </authorList>
    </citation>
    <scope>NUCLEOTIDE SEQUENCE [LARGE SCALE GENOMIC DNA]</scope>
    <source>
        <strain evidence="2 3">OXR-9</strain>
    </source>
</reference>
<keyword evidence="3" id="KW-1185">Reference proteome</keyword>
<sequence length="130" mass="13680">MGLLNMIAEHNAPNGNRPTGFRSRSNLPAFNSPAMSALQQSNPALFDALQQLMANQQPRQEQPDFGGFNNFLDMIDGGGPGASGSTFSGGFRGYTSIKDMFDGGGMGKSGDKFEGGGKISAIGNLFRGKK</sequence>
<dbReference type="RefSeq" id="WP_322328581.1">
    <property type="nucleotide sequence ID" value="NZ_CP139725.1"/>
</dbReference>
<name>A0ABZ0UYI0_9RHOB</name>
<feature type="compositionally biased region" description="Polar residues" evidence="1">
    <location>
        <begin position="13"/>
        <end position="28"/>
    </location>
</feature>
<dbReference type="EMBL" id="CP139725">
    <property type="protein sequence ID" value="WPZ21678.1"/>
    <property type="molecule type" value="Genomic_DNA"/>
</dbReference>
<protein>
    <submittedName>
        <fullName evidence="2">Uncharacterized protein</fullName>
    </submittedName>
</protein>
<dbReference type="Proteomes" id="UP001326567">
    <property type="component" value="Chromosome"/>
</dbReference>
<evidence type="ECO:0000256" key="1">
    <source>
        <dbReference type="SAM" id="MobiDB-lite"/>
    </source>
</evidence>